<evidence type="ECO:0000256" key="1">
    <source>
        <dbReference type="ARBA" id="ARBA00022485"/>
    </source>
</evidence>
<gene>
    <name evidence="7" type="ORF">EVJ47_07520</name>
</gene>
<dbReference type="PROSITE" id="PS00198">
    <property type="entry name" value="4FE4S_FER_1"/>
    <property type="match status" value="1"/>
</dbReference>
<dbReference type="GO" id="GO:0051539">
    <property type="term" value="F:4 iron, 4 sulfur cluster binding"/>
    <property type="evidence" value="ECO:0007669"/>
    <property type="project" value="UniProtKB-KW"/>
</dbReference>
<dbReference type="InterPro" id="IPR009051">
    <property type="entry name" value="Helical_ferredxn"/>
</dbReference>
<evidence type="ECO:0000313" key="7">
    <source>
        <dbReference type="EMBL" id="RZD14075.1"/>
    </source>
</evidence>
<keyword evidence="2" id="KW-0479">Metal-binding</keyword>
<dbReference type="SUPFAM" id="SSF46548">
    <property type="entry name" value="alpha-helical ferredoxin"/>
    <property type="match status" value="1"/>
</dbReference>
<evidence type="ECO:0000313" key="8">
    <source>
        <dbReference type="Proteomes" id="UP000320813"/>
    </source>
</evidence>
<dbReference type="GO" id="GO:0016491">
    <property type="term" value="F:oxidoreductase activity"/>
    <property type="evidence" value="ECO:0007669"/>
    <property type="project" value="UniProtKB-KW"/>
</dbReference>
<keyword evidence="3" id="KW-0560">Oxidoreductase</keyword>
<dbReference type="Pfam" id="PF13183">
    <property type="entry name" value="Fer4_8"/>
    <property type="match status" value="1"/>
</dbReference>
<proteinExistence type="predicted"/>
<sequence>MEYDENGVSIVPFEFKKEIFEEAKKDFRYEEYVRGCLNCGVCTGGCPPHRFFDFSPRIVLQKMKSKDPELIWTMMDEYVWACFQCFTCAMICPFLNSPGGVIAILREIAVRRGFESAKKVLKPYSRVLLKLTAYGNQLSPDMIQPDFFPDWGPHIGYASTDLAAKRKAIPMPTLQVTNLAWDVAPETMKELYDIFDEAGVFKIIESVDPSLYEIIQDIVDDVRSS</sequence>
<dbReference type="PANTHER" id="PTHR43255:SF1">
    <property type="entry name" value="IRON-SULFUR-BINDING OXIDOREDUCTASE FADF-RELATED"/>
    <property type="match status" value="1"/>
</dbReference>
<dbReference type="PROSITE" id="PS51379">
    <property type="entry name" value="4FE4S_FER_2"/>
    <property type="match status" value="1"/>
</dbReference>
<keyword evidence="5" id="KW-0411">Iron-sulfur</keyword>
<keyword evidence="4" id="KW-0408">Iron</keyword>
<dbReference type="Proteomes" id="UP000320813">
    <property type="component" value="Unassembled WGS sequence"/>
</dbReference>
<feature type="domain" description="4Fe-4S ferredoxin-type" evidence="6">
    <location>
        <begin position="25"/>
        <end position="57"/>
    </location>
</feature>
<dbReference type="InterPro" id="IPR017896">
    <property type="entry name" value="4Fe4S_Fe-S-bd"/>
</dbReference>
<evidence type="ECO:0000256" key="5">
    <source>
        <dbReference type="ARBA" id="ARBA00023014"/>
    </source>
</evidence>
<evidence type="ECO:0000259" key="6">
    <source>
        <dbReference type="PROSITE" id="PS51379"/>
    </source>
</evidence>
<reference evidence="7 8" key="1">
    <citation type="submission" date="2019-01" db="EMBL/GenBank/DDBJ databases">
        <title>Insights into ecological role of a new deltaproteobacterial order Candidatus Sinidesulfobacterales (Sva0485) by metagenomics and metatranscriptomics.</title>
        <authorList>
            <person name="Tan S."/>
            <person name="Liu J."/>
            <person name="Fang Y."/>
            <person name="Hedlund B.P."/>
            <person name="Lian Z.H."/>
            <person name="Huang L.Y."/>
            <person name="Li J.T."/>
            <person name="Huang L.N."/>
            <person name="Li W.J."/>
            <person name="Jiang H.C."/>
            <person name="Dong H.L."/>
            <person name="Shu W.S."/>
        </authorList>
    </citation>
    <scope>NUCLEOTIDE SEQUENCE [LARGE SCALE GENOMIC DNA]</scope>
    <source>
        <strain evidence="7">AP3</strain>
    </source>
</reference>
<evidence type="ECO:0000256" key="4">
    <source>
        <dbReference type="ARBA" id="ARBA00023004"/>
    </source>
</evidence>
<dbReference type="GO" id="GO:0005886">
    <property type="term" value="C:plasma membrane"/>
    <property type="evidence" value="ECO:0007669"/>
    <property type="project" value="TreeGrafter"/>
</dbReference>
<dbReference type="GO" id="GO:0046872">
    <property type="term" value="F:metal ion binding"/>
    <property type="evidence" value="ECO:0007669"/>
    <property type="project" value="UniProtKB-KW"/>
</dbReference>
<organism evidence="7 8">
    <name type="scientific">Candidatus Acidulodesulfobacterium ferriphilum</name>
    <dbReference type="NCBI Taxonomy" id="2597223"/>
    <lineage>
        <taxon>Bacteria</taxon>
        <taxon>Deltaproteobacteria</taxon>
        <taxon>Candidatus Acidulodesulfobacterales</taxon>
        <taxon>Candidatus Acidulodesulfobacterium</taxon>
    </lineage>
</organism>
<keyword evidence="1" id="KW-0004">4Fe-4S</keyword>
<evidence type="ECO:0000256" key="3">
    <source>
        <dbReference type="ARBA" id="ARBA00023002"/>
    </source>
</evidence>
<accession>A0A519B9X3</accession>
<dbReference type="AlphaFoldDB" id="A0A519B9X3"/>
<name>A0A519B9X3_9DELT</name>
<dbReference type="EMBL" id="SGBD01000004">
    <property type="protein sequence ID" value="RZD14075.1"/>
    <property type="molecule type" value="Genomic_DNA"/>
</dbReference>
<dbReference type="Gene3D" id="1.10.1060.10">
    <property type="entry name" value="Alpha-helical ferredoxin"/>
    <property type="match status" value="1"/>
</dbReference>
<comment type="caution">
    <text evidence="7">The sequence shown here is derived from an EMBL/GenBank/DDBJ whole genome shotgun (WGS) entry which is preliminary data.</text>
</comment>
<dbReference type="PANTHER" id="PTHR43255">
    <property type="entry name" value="IRON-SULFUR-BINDING OXIDOREDUCTASE FADF-RELATED-RELATED"/>
    <property type="match status" value="1"/>
</dbReference>
<evidence type="ECO:0000256" key="2">
    <source>
        <dbReference type="ARBA" id="ARBA00022723"/>
    </source>
</evidence>
<dbReference type="InterPro" id="IPR017900">
    <property type="entry name" value="4Fe4S_Fe_S_CS"/>
</dbReference>
<dbReference type="InterPro" id="IPR051460">
    <property type="entry name" value="HdrC_iron-sulfur_subunit"/>
</dbReference>
<protein>
    <submittedName>
        <fullName evidence="7">Heterodisulfide reductase subunit C</fullName>
    </submittedName>
</protein>